<protein>
    <submittedName>
        <fullName evidence="1">Uncharacterized protein</fullName>
    </submittedName>
</protein>
<gene>
    <name evidence="1" type="ORF">UFOVP785_15</name>
</gene>
<reference evidence="1" key="1">
    <citation type="submission" date="2020-04" db="EMBL/GenBank/DDBJ databases">
        <authorList>
            <person name="Chiriac C."/>
            <person name="Salcher M."/>
            <person name="Ghai R."/>
            <person name="Kavagutti S V."/>
        </authorList>
    </citation>
    <scope>NUCLEOTIDE SEQUENCE</scope>
</reference>
<organism evidence="1">
    <name type="scientific">uncultured Caudovirales phage</name>
    <dbReference type="NCBI Taxonomy" id="2100421"/>
    <lineage>
        <taxon>Viruses</taxon>
        <taxon>Duplodnaviria</taxon>
        <taxon>Heunggongvirae</taxon>
        <taxon>Uroviricota</taxon>
        <taxon>Caudoviricetes</taxon>
        <taxon>Peduoviridae</taxon>
        <taxon>Maltschvirus</taxon>
        <taxon>Maltschvirus maltsch</taxon>
    </lineage>
</organism>
<accession>A0A6J5NQV6</accession>
<sequence length="250" mass="27631">MQEYMPFTPGMFNDVLKTLGIVDYYLDILDKEVGVKSAELALNKAAAEAQFCGTVVRDDIYAAVMADTPKTGADAIEALKDILKRYREHKQKASPYVLLHQISSEAAALFNKFDEEGFIKACEETGMMQGAKEAKTAEASARAALSKARKALSDARKAYKTGIFTLDSPVFSEGLTEDQKEQLAVDRAKSFVHVWEHRAIQHSAKVTIECTDIKSLPDAGGVKKTWENAYSKLFGSIKKKPHYIARISKA</sequence>
<dbReference type="EMBL" id="LR796736">
    <property type="protein sequence ID" value="CAB4162150.1"/>
    <property type="molecule type" value="Genomic_DNA"/>
</dbReference>
<name>A0A6J5NQV6_9CAUD</name>
<evidence type="ECO:0000313" key="1">
    <source>
        <dbReference type="EMBL" id="CAB4162150.1"/>
    </source>
</evidence>
<proteinExistence type="predicted"/>